<accession>A0ABX2PD06</accession>
<evidence type="ECO:0000313" key="4">
    <source>
        <dbReference type="Proteomes" id="UP000523601"/>
    </source>
</evidence>
<evidence type="ECO:0000256" key="1">
    <source>
        <dbReference type="ARBA" id="ARBA00022729"/>
    </source>
</evidence>
<dbReference type="Pfam" id="PF13517">
    <property type="entry name" value="FG-GAP_3"/>
    <property type="match status" value="1"/>
</dbReference>
<evidence type="ECO:0000256" key="2">
    <source>
        <dbReference type="SAM" id="SignalP"/>
    </source>
</evidence>
<dbReference type="Proteomes" id="UP000523601">
    <property type="component" value="Unassembled WGS sequence"/>
</dbReference>
<name>A0ABX2PD06_9RHOB</name>
<comment type="caution">
    <text evidence="3">The sequence shown here is derived from an EMBL/GenBank/DDBJ whole genome shotgun (WGS) entry which is preliminary data.</text>
</comment>
<keyword evidence="1 2" id="KW-0732">Signal</keyword>
<dbReference type="InterPro" id="IPR028994">
    <property type="entry name" value="Integrin_alpha_N"/>
</dbReference>
<dbReference type="SUPFAM" id="SSF69318">
    <property type="entry name" value="Integrin alpha N-terminal domain"/>
    <property type="match status" value="1"/>
</dbReference>
<organism evidence="3 4">
    <name type="scientific">Donghicola mangrovi</name>
    <dbReference type="NCBI Taxonomy" id="2729614"/>
    <lineage>
        <taxon>Bacteria</taxon>
        <taxon>Pseudomonadati</taxon>
        <taxon>Pseudomonadota</taxon>
        <taxon>Alphaproteobacteria</taxon>
        <taxon>Rhodobacterales</taxon>
        <taxon>Roseobacteraceae</taxon>
        <taxon>Donghicola</taxon>
    </lineage>
</organism>
<dbReference type="EMBL" id="JABCJD010000002">
    <property type="protein sequence ID" value="NVO27065.1"/>
    <property type="molecule type" value="Genomic_DNA"/>
</dbReference>
<feature type="chain" id="PRO_5046718513" evidence="2">
    <location>
        <begin position="19"/>
        <end position="240"/>
    </location>
</feature>
<protein>
    <submittedName>
        <fullName evidence="3">VCBS repeat-containing protein</fullName>
    </submittedName>
</protein>
<sequence length="240" mass="26065">MLRASVLGLAFLATPALAETITWAGYDGPTTRYPHGVLGDTTEHTILRVKTDQGRALAIEWPTNIVFEDTDPLLVDLDADGTAEVLTVESHQSYGSRLSVYRLYDGSLSLAAATAFIGQPYRWMAKIGAADFTGDGHKEIALIDRPHLARTLRLYRYKAIGDTATLTQIAEAPNLSNHQIGWPYIASGIRTCGHNPEIITANADWSHIMATTFENGQLTSRPIAPYQGPESIQGALSCTP</sequence>
<proteinExistence type="predicted"/>
<reference evidence="3 4" key="1">
    <citation type="submission" date="2020-04" db="EMBL/GenBank/DDBJ databases">
        <title>Donghicola sp., a member of the Rhodobacteraceae family isolated from mangrove forest in Thailand.</title>
        <authorList>
            <person name="Charoenyingcharoen P."/>
            <person name="Yukphan P."/>
        </authorList>
    </citation>
    <scope>NUCLEOTIDE SEQUENCE [LARGE SCALE GENOMIC DNA]</scope>
    <source>
        <strain evidence="3 4">C2-DW-16</strain>
    </source>
</reference>
<dbReference type="InterPro" id="IPR013517">
    <property type="entry name" value="FG-GAP"/>
</dbReference>
<evidence type="ECO:0000313" key="3">
    <source>
        <dbReference type="EMBL" id="NVO27065.1"/>
    </source>
</evidence>
<gene>
    <name evidence="3" type="ORF">HJ526_06530</name>
</gene>
<keyword evidence="4" id="KW-1185">Reference proteome</keyword>
<feature type="signal peptide" evidence="2">
    <location>
        <begin position="1"/>
        <end position="18"/>
    </location>
</feature>
<dbReference type="RefSeq" id="WP_176853463.1">
    <property type="nucleotide sequence ID" value="NZ_JABCJD010000002.1"/>
</dbReference>